<feature type="domain" description="SAF" evidence="8">
    <location>
        <begin position="118"/>
        <end position="180"/>
    </location>
</feature>
<evidence type="ECO:0000256" key="2">
    <source>
        <dbReference type="ARBA" id="ARBA00010474"/>
    </source>
</evidence>
<keyword evidence="9" id="KW-0966">Cell projection</keyword>
<evidence type="ECO:0000256" key="4">
    <source>
        <dbReference type="ARBA" id="ARBA00022729"/>
    </source>
</evidence>
<keyword evidence="9" id="KW-0969">Cilium</keyword>
<evidence type="ECO:0000256" key="3">
    <source>
        <dbReference type="ARBA" id="ARBA00014754"/>
    </source>
</evidence>
<accession>A0ABU4RXT1</accession>
<dbReference type="EMBL" id="JAXAFO010000004">
    <property type="protein sequence ID" value="MDX6848463.1"/>
    <property type="molecule type" value="Genomic_DNA"/>
</dbReference>
<keyword evidence="10" id="KW-1185">Reference proteome</keyword>
<comment type="function">
    <text evidence="6 7">Involved in the assembly process of the P-ring formation. It may associate with FlgF on the rod constituting a structure essential for the P-ring assembly or may act as a modulator protein for the P-ring assembly.</text>
</comment>
<dbReference type="InterPro" id="IPR039246">
    <property type="entry name" value="Flagellar_FlgA"/>
</dbReference>
<keyword evidence="5 7" id="KW-0574">Periplasm</keyword>
<evidence type="ECO:0000256" key="5">
    <source>
        <dbReference type="ARBA" id="ARBA00022764"/>
    </source>
</evidence>
<protein>
    <recommendedName>
        <fullName evidence="3 7">Flagella basal body P-ring formation protein FlgA</fullName>
    </recommendedName>
</protein>
<dbReference type="PANTHER" id="PTHR36307:SF1">
    <property type="entry name" value="FLAGELLA BASAL BODY P-RING FORMATION PROTEIN FLGA"/>
    <property type="match status" value="1"/>
</dbReference>
<dbReference type="Gene3D" id="3.90.1210.10">
    <property type="entry name" value="Antifreeze-like/N-acetylneuraminic acid synthase C-terminal domain"/>
    <property type="match status" value="1"/>
</dbReference>
<evidence type="ECO:0000259" key="8">
    <source>
        <dbReference type="SMART" id="SM00858"/>
    </source>
</evidence>
<feature type="signal peptide" evidence="7">
    <location>
        <begin position="1"/>
        <end position="26"/>
    </location>
</feature>
<dbReference type="Proteomes" id="UP001273505">
    <property type="component" value="Unassembled WGS sequence"/>
</dbReference>
<keyword evidence="4 7" id="KW-0732">Signal</keyword>
<dbReference type="CDD" id="cd11614">
    <property type="entry name" value="SAF_CpaB_FlgA_like"/>
    <property type="match status" value="1"/>
</dbReference>
<comment type="similarity">
    <text evidence="2 7">Belongs to the FlgA family.</text>
</comment>
<reference evidence="9 10" key="1">
    <citation type="submission" date="2023-11" db="EMBL/GenBank/DDBJ databases">
        <title>Gilvimarinus fulvus sp. nov., isolated from the surface of Kelp.</title>
        <authorList>
            <person name="Sun Y.Y."/>
            <person name="Gong Y."/>
            <person name="Du Z.J."/>
        </authorList>
    </citation>
    <scope>NUCLEOTIDE SEQUENCE [LARGE SCALE GENOMIC DNA]</scope>
    <source>
        <strain evidence="9 10">SDUM040013</strain>
    </source>
</reference>
<keyword evidence="9" id="KW-0282">Flagellum</keyword>
<dbReference type="Gene3D" id="2.30.30.760">
    <property type="match status" value="1"/>
</dbReference>
<evidence type="ECO:0000256" key="7">
    <source>
        <dbReference type="RuleBase" id="RU362063"/>
    </source>
</evidence>
<comment type="caution">
    <text evidence="9">The sequence shown here is derived from an EMBL/GenBank/DDBJ whole genome shotgun (WGS) entry which is preliminary data.</text>
</comment>
<evidence type="ECO:0000313" key="10">
    <source>
        <dbReference type="Proteomes" id="UP001273505"/>
    </source>
</evidence>
<name>A0ABU4RXT1_9GAMM</name>
<dbReference type="Pfam" id="PF17656">
    <property type="entry name" value="ChapFlgA_N"/>
    <property type="match status" value="1"/>
</dbReference>
<dbReference type="NCBIfam" id="TIGR03170">
    <property type="entry name" value="flgA_cterm"/>
    <property type="match status" value="1"/>
</dbReference>
<sequence length="243" mass="26994">MHRVRTFCAKSCQLGLLLLGSLAIYACDVAASANAQDLEYLRQSVRTHLLTHYENQYETVEIEVNRLDPRLRLEDCKDQLAFSIRDLSNNGGAVSVKTECRSHSPWTVYIGAQIKVFEEVVVARRALSRGDIIQPSDLTHKKMNSSELRNGYFLDVQAALGKEVRRNLDAGEIMRDGVLNIPLAINRGDIITLASSNGAITVNTRAEALSNGRVGEQIRVRNLTSERIIVANIVKSGVVEVKY</sequence>
<proteinExistence type="inferred from homology"/>
<evidence type="ECO:0000256" key="6">
    <source>
        <dbReference type="ARBA" id="ARBA00025643"/>
    </source>
</evidence>
<gene>
    <name evidence="9" type="primary">flgA</name>
    <name evidence="9" type="ORF">SCD92_03765</name>
</gene>
<dbReference type="SMART" id="SM00858">
    <property type="entry name" value="SAF"/>
    <property type="match status" value="1"/>
</dbReference>
<keyword evidence="7" id="KW-1005">Bacterial flagellum biogenesis</keyword>
<feature type="chain" id="PRO_5044962943" description="Flagella basal body P-ring formation protein FlgA" evidence="7">
    <location>
        <begin position="27"/>
        <end position="243"/>
    </location>
</feature>
<dbReference type="InterPro" id="IPR041231">
    <property type="entry name" value="FlgA_N"/>
</dbReference>
<organism evidence="9 10">
    <name type="scientific">Gilvimarinus gilvus</name>
    <dbReference type="NCBI Taxonomy" id="3058038"/>
    <lineage>
        <taxon>Bacteria</taxon>
        <taxon>Pseudomonadati</taxon>
        <taxon>Pseudomonadota</taxon>
        <taxon>Gammaproteobacteria</taxon>
        <taxon>Cellvibrionales</taxon>
        <taxon>Cellvibrionaceae</taxon>
        <taxon>Gilvimarinus</taxon>
    </lineage>
</organism>
<evidence type="ECO:0000313" key="9">
    <source>
        <dbReference type="EMBL" id="MDX6848463.1"/>
    </source>
</evidence>
<dbReference type="Pfam" id="PF13144">
    <property type="entry name" value="ChapFlgA"/>
    <property type="match status" value="1"/>
</dbReference>
<dbReference type="PANTHER" id="PTHR36307">
    <property type="entry name" value="FLAGELLA BASAL BODY P-RING FORMATION PROTEIN FLGA"/>
    <property type="match status" value="1"/>
</dbReference>
<dbReference type="InterPro" id="IPR017585">
    <property type="entry name" value="SAF_FlgA"/>
</dbReference>
<dbReference type="InterPro" id="IPR013974">
    <property type="entry name" value="SAF"/>
</dbReference>
<evidence type="ECO:0000256" key="1">
    <source>
        <dbReference type="ARBA" id="ARBA00004418"/>
    </source>
</evidence>
<dbReference type="PROSITE" id="PS51257">
    <property type="entry name" value="PROKAR_LIPOPROTEIN"/>
    <property type="match status" value="1"/>
</dbReference>
<comment type="subcellular location">
    <subcellularLocation>
        <location evidence="1 7">Periplasm</location>
    </subcellularLocation>
</comment>
<dbReference type="RefSeq" id="WP_302721304.1">
    <property type="nucleotide sequence ID" value="NZ_JAULRU010000264.1"/>
</dbReference>